<dbReference type="InterPro" id="IPR038633">
    <property type="entry name" value="Rpn13/ADRM1_Pru_sf"/>
</dbReference>
<accession>A0A9P8FLQ4</accession>
<evidence type="ECO:0000256" key="6">
    <source>
        <dbReference type="SAM" id="MobiDB-lite"/>
    </source>
</evidence>
<sequence>MATDSLITFKAGQCDLNGKKVKPDATPGYLYLYEEDELVHFCWRPRSAPPTSPELDLIMFPGDATFTPYTGNTSSSDTKSPTNGRIYILKFSSSSQRHFFWLQSKSQHPSGDASWFSSRDKRYGEIINNILAGEEVDVGFEVQRLRGGDDDDDEGGDDVDMEDAQPEHHRQGSGGAGADATGADPREEGEASREGGADGGRAAPPGDANDAVQNFLRSLQGSSLGTQQQQQQQQQSSYDRPFTTLSELLSTNNTIPWLSSTSPEQIDALCMHLPPSLFLLAQESAATTSSAEPSEETARAAIEAMATEQKRELLQRVLRSPQLHQSLGSLTFALRDGGLPMVSEALGVKVENGGMVKGGSVPLGGGEAVQAFVEGVKKGVQDKKKST</sequence>
<feature type="domain" description="Pru" evidence="7">
    <location>
        <begin position="1"/>
        <end position="134"/>
    </location>
</feature>
<evidence type="ECO:0000256" key="2">
    <source>
        <dbReference type="ARBA" id="ARBA00004496"/>
    </source>
</evidence>
<dbReference type="InterPro" id="IPR038108">
    <property type="entry name" value="RPN13_DEUBAD_sf"/>
</dbReference>
<proteinExistence type="predicted"/>
<evidence type="ECO:0000259" key="7">
    <source>
        <dbReference type="PROSITE" id="PS51917"/>
    </source>
</evidence>
<dbReference type="GO" id="GO:0008541">
    <property type="term" value="C:proteasome regulatory particle, lid subcomplex"/>
    <property type="evidence" value="ECO:0007669"/>
    <property type="project" value="TreeGrafter"/>
</dbReference>
<dbReference type="PROSITE" id="PS51917">
    <property type="entry name" value="PRU"/>
    <property type="match status" value="1"/>
</dbReference>
<dbReference type="EMBL" id="JAHFXS010001845">
    <property type="protein sequence ID" value="KAG9975238.1"/>
    <property type="molecule type" value="Genomic_DNA"/>
</dbReference>
<feature type="compositionally biased region" description="Basic and acidic residues" evidence="6">
    <location>
        <begin position="184"/>
        <end position="196"/>
    </location>
</feature>
<comment type="subcellular location">
    <subcellularLocation>
        <location evidence="2">Cytoplasm</location>
    </subcellularLocation>
    <subcellularLocation>
        <location evidence="1">Nucleus</location>
    </subcellularLocation>
</comment>
<dbReference type="Proteomes" id="UP000729357">
    <property type="component" value="Unassembled WGS sequence"/>
</dbReference>
<feature type="compositionally biased region" description="Acidic residues" evidence="6">
    <location>
        <begin position="149"/>
        <end position="164"/>
    </location>
</feature>
<dbReference type="Gene3D" id="1.10.2020.20">
    <property type="match status" value="1"/>
</dbReference>
<organism evidence="8 9">
    <name type="scientific">Aureobasidium melanogenum</name>
    <name type="common">Aureobasidium pullulans var. melanogenum</name>
    <dbReference type="NCBI Taxonomy" id="46634"/>
    <lineage>
        <taxon>Eukaryota</taxon>
        <taxon>Fungi</taxon>
        <taxon>Dikarya</taxon>
        <taxon>Ascomycota</taxon>
        <taxon>Pezizomycotina</taxon>
        <taxon>Dothideomycetes</taxon>
        <taxon>Dothideomycetidae</taxon>
        <taxon>Dothideales</taxon>
        <taxon>Saccotheciaceae</taxon>
        <taxon>Aureobasidium</taxon>
    </lineage>
</organism>
<feature type="region of interest" description="Disordered" evidence="6">
    <location>
        <begin position="145"/>
        <end position="210"/>
    </location>
</feature>
<protein>
    <recommendedName>
        <fullName evidence="7">Pru domain-containing protein</fullName>
    </recommendedName>
</protein>
<dbReference type="GO" id="GO:0005634">
    <property type="term" value="C:nucleus"/>
    <property type="evidence" value="ECO:0007669"/>
    <property type="project" value="UniProtKB-SubCell"/>
</dbReference>
<dbReference type="AlphaFoldDB" id="A0A9P8FLQ4"/>
<feature type="non-terminal residue" evidence="8">
    <location>
        <position position="1"/>
    </location>
</feature>
<dbReference type="CDD" id="cd13314">
    <property type="entry name" value="PH_Rpn13"/>
    <property type="match status" value="1"/>
</dbReference>
<feature type="compositionally biased region" description="Low complexity" evidence="6">
    <location>
        <begin position="200"/>
        <end position="210"/>
    </location>
</feature>
<keyword evidence="9" id="KW-1185">Reference proteome</keyword>
<evidence type="ECO:0000313" key="8">
    <source>
        <dbReference type="EMBL" id="KAG9975238.1"/>
    </source>
</evidence>
<dbReference type="PANTHER" id="PTHR12225:SF0">
    <property type="entry name" value="PROTEASOMAL UBIQUITIN RECEPTOR ADRM1"/>
    <property type="match status" value="1"/>
</dbReference>
<dbReference type="InterPro" id="IPR006773">
    <property type="entry name" value="Rpn13/ADRM1"/>
</dbReference>
<evidence type="ECO:0000256" key="4">
    <source>
        <dbReference type="ARBA" id="ARBA00022942"/>
    </source>
</evidence>
<keyword evidence="4" id="KW-0647">Proteasome</keyword>
<dbReference type="GO" id="GO:0061133">
    <property type="term" value="F:endopeptidase activator activity"/>
    <property type="evidence" value="ECO:0007669"/>
    <property type="project" value="TreeGrafter"/>
</dbReference>
<reference evidence="8" key="1">
    <citation type="journal article" date="2021" name="J Fungi (Basel)">
        <title>Virulence traits and population genomics of the black yeast Aureobasidium melanogenum.</title>
        <authorList>
            <person name="Cernosa A."/>
            <person name="Sun X."/>
            <person name="Gostincar C."/>
            <person name="Fang C."/>
            <person name="Gunde-Cimerman N."/>
            <person name="Song Z."/>
        </authorList>
    </citation>
    <scope>NUCLEOTIDE SEQUENCE</scope>
    <source>
        <strain evidence="8">EXF-9298</strain>
    </source>
</reference>
<keyword evidence="3" id="KW-0963">Cytoplasm</keyword>
<evidence type="ECO:0000256" key="1">
    <source>
        <dbReference type="ARBA" id="ARBA00004123"/>
    </source>
</evidence>
<reference evidence="8" key="2">
    <citation type="submission" date="2021-08" db="EMBL/GenBank/DDBJ databases">
        <authorList>
            <person name="Gostincar C."/>
            <person name="Sun X."/>
            <person name="Song Z."/>
            <person name="Gunde-Cimerman N."/>
        </authorList>
    </citation>
    <scope>NUCLEOTIDE SEQUENCE</scope>
    <source>
        <strain evidence="8">EXF-9298</strain>
    </source>
</reference>
<dbReference type="Pfam" id="PF04683">
    <property type="entry name" value="Rpn13_ADRM1_Pru"/>
    <property type="match status" value="1"/>
</dbReference>
<comment type="caution">
    <text evidence="8">The sequence shown here is derived from an EMBL/GenBank/DDBJ whole genome shotgun (WGS) entry which is preliminary data.</text>
</comment>
<dbReference type="GO" id="GO:0070628">
    <property type="term" value="F:proteasome binding"/>
    <property type="evidence" value="ECO:0007669"/>
    <property type="project" value="TreeGrafter"/>
</dbReference>
<name>A0A9P8FLQ4_AURME</name>
<dbReference type="GO" id="GO:0005737">
    <property type="term" value="C:cytoplasm"/>
    <property type="evidence" value="ECO:0007669"/>
    <property type="project" value="UniProtKB-SubCell"/>
</dbReference>
<evidence type="ECO:0000313" key="9">
    <source>
        <dbReference type="Proteomes" id="UP000729357"/>
    </source>
</evidence>
<keyword evidence="5" id="KW-0539">Nucleus</keyword>
<dbReference type="InterPro" id="IPR044868">
    <property type="entry name" value="Rpn13/ADRM1_Pru"/>
</dbReference>
<dbReference type="PANTHER" id="PTHR12225">
    <property type="entry name" value="ADHESION REGULATING MOLECULE 1 110 KDA CELL MEMBRANE GLYCOPROTEIN"/>
    <property type="match status" value="1"/>
</dbReference>
<gene>
    <name evidence="8" type="ORF">KCU98_g11475</name>
</gene>
<evidence type="ECO:0000256" key="3">
    <source>
        <dbReference type="ARBA" id="ARBA00022490"/>
    </source>
</evidence>
<evidence type="ECO:0000256" key="5">
    <source>
        <dbReference type="ARBA" id="ARBA00023242"/>
    </source>
</evidence>
<dbReference type="Gene3D" id="2.30.29.70">
    <property type="entry name" value="Proteasomal ubiquitin receptor Rpn13/ADRM1"/>
    <property type="match status" value="1"/>
</dbReference>